<comment type="caution">
    <text evidence="9">The sequence shown here is derived from an EMBL/GenBank/DDBJ whole genome shotgun (WGS) entry which is preliminary data.</text>
</comment>
<dbReference type="InterPro" id="IPR051136">
    <property type="entry name" value="Intracellular_Lectin-GPT"/>
</dbReference>
<dbReference type="Pfam" id="PF03388">
    <property type="entry name" value="Lectin_leg-like"/>
    <property type="match status" value="2"/>
</dbReference>
<dbReference type="AlphaFoldDB" id="A0AAW0PDT9"/>
<dbReference type="InterPro" id="IPR013320">
    <property type="entry name" value="ConA-like_dom_sf"/>
</dbReference>
<evidence type="ECO:0000256" key="4">
    <source>
        <dbReference type="ARBA" id="ARBA00022989"/>
    </source>
</evidence>
<feature type="transmembrane region" description="Helical" evidence="6">
    <location>
        <begin position="247"/>
        <end position="269"/>
    </location>
</feature>
<evidence type="ECO:0000256" key="5">
    <source>
        <dbReference type="ARBA" id="ARBA00023136"/>
    </source>
</evidence>
<evidence type="ECO:0000313" key="9">
    <source>
        <dbReference type="EMBL" id="KAK7921970.1"/>
    </source>
</evidence>
<sequence>MRRFTACFCAGLVFMMLGFGPVFGDITDGNAEHLKREHSLMKPYQGVGSQWDFWGSTLVTSSYVRLTPDERSKQGSIWNTVPCYLKDWEMHVQFKVHGSGKKNLHGDGIAIWYTRDRLHPVPMGPGYIAGTFPFVPYISAMVNNGSVSYDHGKTTTKMNGKSALTLEEVRLPTGYYFGASAATGDLSDNHDIISMKLYQLMVEHSPEEENLDWTKIEPSVSLLKSPKDNIDDPTGNFRGTPLTGWKVFLLLLCALLGIVVCAVVGAVVFQKRQERNKRFY</sequence>
<name>A0AAW0PDT9_9GOBI</name>
<accession>A0AAW0PDT9</accession>
<evidence type="ECO:0000313" key="10">
    <source>
        <dbReference type="Proteomes" id="UP001460270"/>
    </source>
</evidence>
<evidence type="ECO:0000256" key="1">
    <source>
        <dbReference type="ARBA" id="ARBA00004479"/>
    </source>
</evidence>
<evidence type="ECO:0000259" key="8">
    <source>
        <dbReference type="Pfam" id="PF03388"/>
    </source>
</evidence>
<keyword evidence="2 6" id="KW-0812">Transmembrane</keyword>
<dbReference type="GO" id="GO:0006888">
    <property type="term" value="P:endoplasmic reticulum to Golgi vesicle-mediated transport"/>
    <property type="evidence" value="ECO:0007669"/>
    <property type="project" value="TreeGrafter"/>
</dbReference>
<proteinExistence type="predicted"/>
<evidence type="ECO:0000256" key="6">
    <source>
        <dbReference type="SAM" id="Phobius"/>
    </source>
</evidence>
<protein>
    <recommendedName>
        <fullName evidence="8">L-type lectin-like domain-containing protein</fullName>
    </recommendedName>
</protein>
<feature type="signal peptide" evidence="7">
    <location>
        <begin position="1"/>
        <end position="24"/>
    </location>
</feature>
<evidence type="ECO:0000256" key="7">
    <source>
        <dbReference type="SAM" id="SignalP"/>
    </source>
</evidence>
<dbReference type="GO" id="GO:0005537">
    <property type="term" value="F:D-mannose binding"/>
    <property type="evidence" value="ECO:0007669"/>
    <property type="project" value="TreeGrafter"/>
</dbReference>
<keyword evidence="3 7" id="KW-0732">Signal</keyword>
<feature type="domain" description="L-type lectin-like" evidence="8">
    <location>
        <begin position="33"/>
        <end position="122"/>
    </location>
</feature>
<evidence type="ECO:0000256" key="2">
    <source>
        <dbReference type="ARBA" id="ARBA00022692"/>
    </source>
</evidence>
<reference evidence="10" key="1">
    <citation type="submission" date="2024-04" db="EMBL/GenBank/DDBJ databases">
        <title>Salinicola lusitanus LLJ914,a marine bacterium isolated from the Okinawa Trough.</title>
        <authorList>
            <person name="Li J."/>
        </authorList>
    </citation>
    <scope>NUCLEOTIDE SEQUENCE [LARGE SCALE GENOMIC DNA]</scope>
</reference>
<keyword evidence="5 6" id="KW-0472">Membrane</keyword>
<gene>
    <name evidence="9" type="ORF">WMY93_008872</name>
</gene>
<dbReference type="GO" id="GO:0030134">
    <property type="term" value="C:COPII-coated ER to Golgi transport vesicle"/>
    <property type="evidence" value="ECO:0007669"/>
    <property type="project" value="TreeGrafter"/>
</dbReference>
<dbReference type="Proteomes" id="UP001460270">
    <property type="component" value="Unassembled WGS sequence"/>
</dbReference>
<organism evidence="9 10">
    <name type="scientific">Mugilogobius chulae</name>
    <name type="common">yellowstripe goby</name>
    <dbReference type="NCBI Taxonomy" id="88201"/>
    <lineage>
        <taxon>Eukaryota</taxon>
        <taxon>Metazoa</taxon>
        <taxon>Chordata</taxon>
        <taxon>Craniata</taxon>
        <taxon>Vertebrata</taxon>
        <taxon>Euteleostomi</taxon>
        <taxon>Actinopterygii</taxon>
        <taxon>Neopterygii</taxon>
        <taxon>Teleostei</taxon>
        <taxon>Neoteleostei</taxon>
        <taxon>Acanthomorphata</taxon>
        <taxon>Gobiaria</taxon>
        <taxon>Gobiiformes</taxon>
        <taxon>Gobioidei</taxon>
        <taxon>Gobiidae</taxon>
        <taxon>Gobionellinae</taxon>
        <taxon>Mugilogobius</taxon>
    </lineage>
</organism>
<dbReference type="PANTHER" id="PTHR12223">
    <property type="entry name" value="VESICULAR MANNOSE-BINDING LECTIN"/>
    <property type="match status" value="1"/>
</dbReference>
<comment type="subcellular location">
    <subcellularLocation>
        <location evidence="1">Membrane</location>
        <topology evidence="1">Single-pass type I membrane protein</topology>
    </subcellularLocation>
</comment>
<feature type="chain" id="PRO_5043777046" description="L-type lectin-like domain-containing protein" evidence="7">
    <location>
        <begin position="25"/>
        <end position="280"/>
    </location>
</feature>
<feature type="domain" description="L-type lectin-like" evidence="8">
    <location>
        <begin position="157"/>
        <end position="201"/>
    </location>
</feature>
<evidence type="ECO:0000256" key="3">
    <source>
        <dbReference type="ARBA" id="ARBA00022729"/>
    </source>
</evidence>
<dbReference type="PANTHER" id="PTHR12223:SF36">
    <property type="entry name" value="VESICULAR INTEGRAL-MEMBRANE PROTEIN VIP36"/>
    <property type="match status" value="1"/>
</dbReference>
<dbReference type="SUPFAM" id="SSF49899">
    <property type="entry name" value="Concanavalin A-like lectins/glucanases"/>
    <property type="match status" value="1"/>
</dbReference>
<dbReference type="InterPro" id="IPR005052">
    <property type="entry name" value="Lectin_leg"/>
</dbReference>
<dbReference type="GO" id="GO:0005789">
    <property type="term" value="C:endoplasmic reticulum membrane"/>
    <property type="evidence" value="ECO:0007669"/>
    <property type="project" value="TreeGrafter"/>
</dbReference>
<dbReference type="GO" id="GO:0000139">
    <property type="term" value="C:Golgi membrane"/>
    <property type="evidence" value="ECO:0007669"/>
    <property type="project" value="TreeGrafter"/>
</dbReference>
<keyword evidence="10" id="KW-1185">Reference proteome</keyword>
<dbReference type="Gene3D" id="2.60.120.200">
    <property type="match status" value="2"/>
</dbReference>
<dbReference type="EMBL" id="JBBPFD010000006">
    <property type="protein sequence ID" value="KAK7921970.1"/>
    <property type="molecule type" value="Genomic_DNA"/>
</dbReference>
<dbReference type="GO" id="GO:0005793">
    <property type="term" value="C:endoplasmic reticulum-Golgi intermediate compartment"/>
    <property type="evidence" value="ECO:0007669"/>
    <property type="project" value="TreeGrafter"/>
</dbReference>
<keyword evidence="4 6" id="KW-1133">Transmembrane helix</keyword>